<name>A0AAV7EGT1_ARIFI</name>
<dbReference type="EMBL" id="JAINDJ010000005">
    <property type="protein sequence ID" value="KAG9446787.1"/>
    <property type="molecule type" value="Genomic_DNA"/>
</dbReference>
<proteinExistence type="predicted"/>
<dbReference type="AlphaFoldDB" id="A0AAV7EGT1"/>
<keyword evidence="2" id="KW-1185">Reference proteome</keyword>
<protein>
    <submittedName>
        <fullName evidence="1">Uncharacterized protein</fullName>
    </submittedName>
</protein>
<evidence type="ECO:0000313" key="1">
    <source>
        <dbReference type="EMBL" id="KAG9446787.1"/>
    </source>
</evidence>
<dbReference type="Proteomes" id="UP000825729">
    <property type="component" value="Unassembled WGS sequence"/>
</dbReference>
<comment type="caution">
    <text evidence="1">The sequence shown here is derived from an EMBL/GenBank/DDBJ whole genome shotgun (WGS) entry which is preliminary data.</text>
</comment>
<organism evidence="1 2">
    <name type="scientific">Aristolochia fimbriata</name>
    <name type="common">White veined hardy Dutchman's pipe vine</name>
    <dbReference type="NCBI Taxonomy" id="158543"/>
    <lineage>
        <taxon>Eukaryota</taxon>
        <taxon>Viridiplantae</taxon>
        <taxon>Streptophyta</taxon>
        <taxon>Embryophyta</taxon>
        <taxon>Tracheophyta</taxon>
        <taxon>Spermatophyta</taxon>
        <taxon>Magnoliopsida</taxon>
        <taxon>Magnoliidae</taxon>
        <taxon>Piperales</taxon>
        <taxon>Aristolochiaceae</taxon>
        <taxon>Aristolochia</taxon>
    </lineage>
</organism>
<sequence length="240" mass="27401">MLTLKLVRSLVLGDTITDPLLLNHFYHRRRRHQHRRNHRPFLLFLPTQEIVFDACRLANLARDIGMDFSPDPSLSTVVFSWPPLSKTQVSLPFPDLSSAPLSQLRQFLRLSGGFFKLVSCEGPVVEDRRNTHPPHSISLFVRLTGNRVDNFGTFARILAGVGWSFFKCSGGLGDVVHLFRKVERRNARVGAGCCSEGEGNSRIRELRLPDVDFRNAPTMSSIWDEEWSQISVREEEEEEE</sequence>
<reference evidence="1 2" key="1">
    <citation type="submission" date="2021-07" db="EMBL/GenBank/DDBJ databases">
        <title>The Aristolochia fimbriata genome: insights into angiosperm evolution, floral development and chemical biosynthesis.</title>
        <authorList>
            <person name="Jiao Y."/>
        </authorList>
    </citation>
    <scope>NUCLEOTIDE SEQUENCE [LARGE SCALE GENOMIC DNA]</scope>
    <source>
        <strain evidence="1">IBCAS-2021</strain>
        <tissue evidence="1">Leaf</tissue>
    </source>
</reference>
<accession>A0AAV7EGT1</accession>
<gene>
    <name evidence="1" type="ORF">H6P81_012915</name>
</gene>
<evidence type="ECO:0000313" key="2">
    <source>
        <dbReference type="Proteomes" id="UP000825729"/>
    </source>
</evidence>